<dbReference type="Proteomes" id="UP000230605">
    <property type="component" value="Chromosome 7"/>
</dbReference>
<keyword evidence="8" id="KW-1185">Reference proteome</keyword>
<dbReference type="CDD" id="cd06174">
    <property type="entry name" value="MFS"/>
    <property type="match status" value="1"/>
</dbReference>
<evidence type="ECO:0000256" key="4">
    <source>
        <dbReference type="SAM" id="Phobius"/>
    </source>
</evidence>
<dbReference type="Proteomes" id="UP001302367">
    <property type="component" value="Chromosome 7"/>
</dbReference>
<feature type="transmembrane region" description="Helical" evidence="4">
    <location>
        <begin position="182"/>
        <end position="201"/>
    </location>
</feature>
<dbReference type="GO" id="GO:0022857">
    <property type="term" value="F:transmembrane transporter activity"/>
    <property type="evidence" value="ECO:0007669"/>
    <property type="project" value="InterPro"/>
</dbReference>
<proteinExistence type="predicted"/>
<gene>
    <name evidence="5" type="ORF">CB0940_09401</name>
    <name evidence="6" type="ORF">RHO25_010941</name>
</gene>
<protein>
    <submittedName>
        <fullName evidence="5">Protein FMP42</fullName>
    </submittedName>
</protein>
<dbReference type="InterPro" id="IPR011701">
    <property type="entry name" value="MFS"/>
</dbReference>
<reference evidence="5 7" key="1">
    <citation type="submission" date="2015-10" db="EMBL/GenBank/DDBJ databases">
        <title>The cercosporin biosynthetic gene cluster was horizontally transferred to several fungal lineages and shown to be expanded in Cercospora beticola based on microsynteny with recipient genomes.</title>
        <authorList>
            <person name="De Jonge R."/>
            <person name="Ebert M.K."/>
            <person name="Suttle J.C."/>
            <person name="Jurick Ii W.M."/>
            <person name="Secor G.A."/>
            <person name="Thomma B.P."/>
            <person name="Van De Peer Y."/>
            <person name="Bolton M.D."/>
        </authorList>
    </citation>
    <scope>NUCLEOTIDE SEQUENCE [LARGE SCALE GENOMIC DNA]</scope>
    <source>
        <strain evidence="5 7">09-40</strain>
    </source>
</reference>
<feature type="compositionally biased region" description="Basic and acidic residues" evidence="3">
    <location>
        <begin position="284"/>
        <end position="293"/>
    </location>
</feature>
<dbReference type="Pfam" id="PF07690">
    <property type="entry name" value="MFS_1"/>
    <property type="match status" value="1"/>
</dbReference>
<dbReference type="PANTHER" id="PTHR20772">
    <property type="entry name" value="PROTEIN FMP42"/>
    <property type="match status" value="1"/>
</dbReference>
<feature type="transmembrane region" description="Helical" evidence="4">
    <location>
        <begin position="483"/>
        <end position="503"/>
    </location>
</feature>
<feature type="transmembrane region" description="Helical" evidence="4">
    <location>
        <begin position="523"/>
        <end position="545"/>
    </location>
</feature>
<dbReference type="SUPFAM" id="SSF103473">
    <property type="entry name" value="MFS general substrate transporter"/>
    <property type="match status" value="1"/>
</dbReference>
<dbReference type="Gene3D" id="1.20.1250.20">
    <property type="entry name" value="MFS general substrate transporter like domains"/>
    <property type="match status" value="1"/>
</dbReference>
<evidence type="ECO:0000313" key="7">
    <source>
        <dbReference type="Proteomes" id="UP000230605"/>
    </source>
</evidence>
<keyword evidence="2" id="KW-0175">Coiled coil</keyword>
<feature type="transmembrane region" description="Helical" evidence="4">
    <location>
        <begin position="248"/>
        <end position="266"/>
    </location>
</feature>
<evidence type="ECO:0000313" key="5">
    <source>
        <dbReference type="EMBL" id="PIA91937.1"/>
    </source>
</evidence>
<dbReference type="OrthoDB" id="330047at2759"/>
<feature type="region of interest" description="Disordered" evidence="3">
    <location>
        <begin position="284"/>
        <end position="312"/>
    </location>
</feature>
<keyword evidence="4" id="KW-0812">Transmembrane</keyword>
<comment type="subcellular location">
    <subcellularLocation>
        <location evidence="1">Membrane</location>
        <topology evidence="1">Multi-pass membrane protein</topology>
    </subcellularLocation>
</comment>
<sequence length="573" mass="63224">MSLLQRVTSIDGIDYEPHAPPSKDLRYSSVKSVRRVVSYDVLHEPETESYPAHPQGAVTAYKVSTAQRLAQVIITIVSCWLASGIVFGFAALKPILVDQGVYREFCSDEELKEGVEVCYEQDLRLNTFFAIASTTCNVSALVVGTILDRYGPRVAGIIGSLSLAVGSLLMALAFAISEFDGYIAGNIFLSLGGTFIFVPSFQVANAFPKWSGTIVAMVTGAFDASAAVFLFFRLAYESSEGKFGPEKFFFGFLLVPAFILIAQLTVMNADGYKTLPELERKIEKEQDATRDVHDSDDEFSDGEVSRLRAQRREHRESNLQKLEDLIGDAQERQLRDEKQGEHLVASGVWGALHGKSAKEQMLSPWFILITLLTVLQMLRMNFFIATIRSQYEYMLGSEKLARTVNSFFDIALPIGGVAATPFIGFLLDNTSTAVMLLGLVVLITAVGILGSLPFLWAAYGNVILFVLLRPLYYSAMSDYAAKVFGFATFGRVYGTIICFSGLINLSQPLIDAANHEVFHDNPIPINVILASLGLVFGVMLVGYVWTQGRKVEIQNHKVDETTRLLPETIEEEV</sequence>
<feature type="transmembrane region" description="Helical" evidence="4">
    <location>
        <begin position="213"/>
        <end position="236"/>
    </location>
</feature>
<feature type="transmembrane region" description="Helical" evidence="4">
    <location>
        <begin position="72"/>
        <end position="92"/>
    </location>
</feature>
<name>A0A2G5HHB6_CERBT</name>
<dbReference type="EMBL" id="CP134190">
    <property type="protein sequence ID" value="WPB06284.1"/>
    <property type="molecule type" value="Genomic_DNA"/>
</dbReference>
<accession>A0A2G5HHB6</accession>
<evidence type="ECO:0000256" key="2">
    <source>
        <dbReference type="SAM" id="Coils"/>
    </source>
</evidence>
<dbReference type="InterPro" id="IPR052599">
    <property type="entry name" value="SLC43A_AATransporter"/>
</dbReference>
<dbReference type="EMBL" id="LKMD01000106">
    <property type="protein sequence ID" value="PIA91937.1"/>
    <property type="molecule type" value="Genomic_DNA"/>
</dbReference>
<reference evidence="6 8" key="2">
    <citation type="submission" date="2023-09" db="EMBL/GenBank/DDBJ databases">
        <title>Complete-Gapless Cercospora beticola genome.</title>
        <authorList>
            <person name="Wyatt N.A."/>
            <person name="Spanner R.E."/>
            <person name="Bolton M.D."/>
        </authorList>
    </citation>
    <scope>NUCLEOTIDE SEQUENCE [LARGE SCALE GENOMIC DNA]</scope>
    <source>
        <strain evidence="6">Cb09-40</strain>
    </source>
</reference>
<feature type="coiled-coil region" evidence="2">
    <location>
        <begin position="312"/>
        <end position="339"/>
    </location>
</feature>
<evidence type="ECO:0000256" key="1">
    <source>
        <dbReference type="ARBA" id="ARBA00004141"/>
    </source>
</evidence>
<evidence type="ECO:0000256" key="3">
    <source>
        <dbReference type="SAM" id="MobiDB-lite"/>
    </source>
</evidence>
<feature type="transmembrane region" description="Helical" evidence="4">
    <location>
        <begin position="365"/>
        <end position="387"/>
    </location>
</feature>
<organism evidence="5 7">
    <name type="scientific">Cercospora beticola</name>
    <name type="common">Sugarbeet leaf spot fungus</name>
    <dbReference type="NCBI Taxonomy" id="122368"/>
    <lineage>
        <taxon>Eukaryota</taxon>
        <taxon>Fungi</taxon>
        <taxon>Dikarya</taxon>
        <taxon>Ascomycota</taxon>
        <taxon>Pezizomycotina</taxon>
        <taxon>Dothideomycetes</taxon>
        <taxon>Dothideomycetidae</taxon>
        <taxon>Mycosphaerellales</taxon>
        <taxon>Mycosphaerellaceae</taxon>
        <taxon>Cercospora</taxon>
    </lineage>
</organism>
<keyword evidence="4" id="KW-1133">Transmembrane helix</keyword>
<feature type="transmembrane region" description="Helical" evidence="4">
    <location>
        <begin position="154"/>
        <end position="176"/>
    </location>
</feature>
<dbReference type="PANTHER" id="PTHR20772:SF4">
    <property type="entry name" value="HYPOTHETICAL AMINO ACID TRANSPORTER (EUROFUNG)"/>
    <property type="match status" value="1"/>
</dbReference>
<dbReference type="InterPro" id="IPR036259">
    <property type="entry name" value="MFS_trans_sf"/>
</dbReference>
<feature type="transmembrane region" description="Helical" evidence="4">
    <location>
        <begin position="407"/>
        <end position="427"/>
    </location>
</feature>
<evidence type="ECO:0000313" key="8">
    <source>
        <dbReference type="Proteomes" id="UP001302367"/>
    </source>
</evidence>
<feature type="transmembrane region" description="Helical" evidence="4">
    <location>
        <begin position="434"/>
        <end position="452"/>
    </location>
</feature>
<dbReference type="GO" id="GO:0000329">
    <property type="term" value="C:fungal-type vacuole membrane"/>
    <property type="evidence" value="ECO:0007669"/>
    <property type="project" value="TreeGrafter"/>
</dbReference>
<dbReference type="AlphaFoldDB" id="A0A2G5HHB6"/>
<keyword evidence="4" id="KW-0472">Membrane</keyword>
<evidence type="ECO:0000313" key="6">
    <source>
        <dbReference type="EMBL" id="WPB06284.1"/>
    </source>
</evidence>